<dbReference type="Pfam" id="PF00005">
    <property type="entry name" value="ABC_tran"/>
    <property type="match status" value="1"/>
</dbReference>
<feature type="transmembrane region" description="Helical" evidence="7">
    <location>
        <begin position="70"/>
        <end position="89"/>
    </location>
</feature>
<evidence type="ECO:0000313" key="10">
    <source>
        <dbReference type="EMBL" id="XFO64950.1"/>
    </source>
</evidence>
<protein>
    <submittedName>
        <fullName evidence="10">Vitamin B12 import ATP-binding protein BtuD</fullName>
    </submittedName>
</protein>
<name>A0ABZ3IH51_9FIRM</name>
<dbReference type="InterPro" id="IPR027417">
    <property type="entry name" value="P-loop_NTPase"/>
</dbReference>
<gene>
    <name evidence="10" type="primary">btuD_3</name>
    <name evidence="10" type="ORF">SPSIL_010590</name>
</gene>
<dbReference type="Gene3D" id="1.20.1560.10">
    <property type="entry name" value="ABC transporter type 1, transmembrane domain"/>
    <property type="match status" value="1"/>
</dbReference>
<keyword evidence="11" id="KW-1185">Reference proteome</keyword>
<keyword evidence="3" id="KW-0547">Nucleotide-binding</keyword>
<dbReference type="Pfam" id="PF00664">
    <property type="entry name" value="ABC_membrane"/>
    <property type="match status" value="1"/>
</dbReference>
<feature type="transmembrane region" description="Helical" evidence="7">
    <location>
        <begin position="178"/>
        <end position="197"/>
    </location>
</feature>
<dbReference type="SMART" id="SM00382">
    <property type="entry name" value="AAA"/>
    <property type="match status" value="1"/>
</dbReference>
<evidence type="ECO:0000256" key="3">
    <source>
        <dbReference type="ARBA" id="ARBA00022741"/>
    </source>
</evidence>
<keyword evidence="5 7" id="KW-1133">Transmembrane helix</keyword>
<evidence type="ECO:0000256" key="4">
    <source>
        <dbReference type="ARBA" id="ARBA00022840"/>
    </source>
</evidence>
<accession>A0ABZ3IH51</accession>
<evidence type="ECO:0000256" key="7">
    <source>
        <dbReference type="SAM" id="Phobius"/>
    </source>
</evidence>
<dbReference type="PROSITE" id="PS50893">
    <property type="entry name" value="ABC_TRANSPORTER_2"/>
    <property type="match status" value="1"/>
</dbReference>
<dbReference type="InterPro" id="IPR039421">
    <property type="entry name" value="Type_1_exporter"/>
</dbReference>
<feature type="transmembrane region" description="Helical" evidence="7">
    <location>
        <begin position="21"/>
        <end position="50"/>
    </location>
</feature>
<dbReference type="Proteomes" id="UP000216752">
    <property type="component" value="Chromosome"/>
</dbReference>
<feature type="domain" description="ABC transmembrane type-1" evidence="9">
    <location>
        <begin position="63"/>
        <end position="251"/>
    </location>
</feature>
<dbReference type="Gene3D" id="3.40.50.300">
    <property type="entry name" value="P-loop containing nucleotide triphosphate hydrolases"/>
    <property type="match status" value="1"/>
</dbReference>
<keyword evidence="6 7" id="KW-0472">Membrane</keyword>
<organism evidence="10 11">
    <name type="scientific">Sporomusa silvacetica DSM 10669</name>
    <dbReference type="NCBI Taxonomy" id="1123289"/>
    <lineage>
        <taxon>Bacteria</taxon>
        <taxon>Bacillati</taxon>
        <taxon>Bacillota</taxon>
        <taxon>Negativicutes</taxon>
        <taxon>Selenomonadales</taxon>
        <taxon>Sporomusaceae</taxon>
        <taxon>Sporomusa</taxon>
    </lineage>
</organism>
<dbReference type="InterPro" id="IPR011527">
    <property type="entry name" value="ABC1_TM_dom"/>
</dbReference>
<feature type="transmembrane region" description="Helical" evidence="7">
    <location>
        <begin position="147"/>
        <end position="172"/>
    </location>
</feature>
<dbReference type="PANTHER" id="PTHR24221">
    <property type="entry name" value="ATP-BINDING CASSETTE SUB-FAMILY B"/>
    <property type="match status" value="1"/>
</dbReference>
<proteinExistence type="predicted"/>
<reference evidence="10" key="1">
    <citation type="submission" date="2024-05" db="EMBL/GenBank/DDBJ databases">
        <title>Isolation and characterization of Sporomusa carbonis sp. nov., a carboxydotrophic hydrogenogen in the genus of Sporomusa isolated from a charcoal burning pile.</title>
        <authorList>
            <person name="Boeer T."/>
            <person name="Rosenbaum F."/>
            <person name="Eysell L."/>
            <person name="Mueller V."/>
            <person name="Daniel R."/>
            <person name="Poehlein A."/>
        </authorList>
    </citation>
    <scope>NUCLEOTIDE SEQUENCE [LARGE SCALE GENOMIC DNA]</scope>
    <source>
        <strain evidence="10">DSM 10669</strain>
    </source>
</reference>
<evidence type="ECO:0000256" key="6">
    <source>
        <dbReference type="ARBA" id="ARBA00023136"/>
    </source>
</evidence>
<evidence type="ECO:0000256" key="5">
    <source>
        <dbReference type="ARBA" id="ARBA00022989"/>
    </source>
</evidence>
<evidence type="ECO:0000259" key="9">
    <source>
        <dbReference type="PROSITE" id="PS50929"/>
    </source>
</evidence>
<evidence type="ECO:0000313" key="11">
    <source>
        <dbReference type="Proteomes" id="UP000216752"/>
    </source>
</evidence>
<dbReference type="InterPro" id="IPR003439">
    <property type="entry name" value="ABC_transporter-like_ATP-bd"/>
</dbReference>
<sequence length="594" mass="66363">MDILFCYIRDLYNLSRAKFAINLLLMVMLGMMEGISVLMIIPLLMVAGIIPGMQAASEWALGLDQFFQHIGKALSLPFVLLLYTGINFGESWLQRRQSMFNFGIQQEFGVSLSIRLFRALAYAKWQFVMTRTKANITNVMISELMRVYSGVSMFLQMVATALITIIQIGIAFMVAPGLTFSVLVGAFTLFIFLRTFFVESRRMGQNTTNLNSELLFDLTEHLNGIKDVKSNGIESAQIHSFIQTRTRMMKNLCGFIKLQTRAEMCNKVGATIFISVFLFSAIEIFKLNPEQLILVAVISARLWPKLAFLQMGLLNIQSILPAFLSVKELESQCLAAQEEFLDDENCNRIALRQGVEFRDVSFYYESERANYALVNTNLIVPVGKTTAFVGVSGSGKSTLVDLLIGLLTPAKGKILVDDKLLSENLRPWRNSIGYVPQDSFLLNASIRDNLLWACPDASEEEVWEALRLASIDTFVGGLPEGLDTVVGDRGVRLSGGERQRIVLARALLRKPSVLILDEATSSLDSENEKRIQQAIDNLQGKLTIVIIAHRISTIRNADKILVLEQGRIVEQGNYQSLMNKRTGRFLALACASTT</sequence>
<feature type="domain" description="ABC transporter" evidence="8">
    <location>
        <begin position="355"/>
        <end position="590"/>
    </location>
</feature>
<dbReference type="PROSITE" id="PS50929">
    <property type="entry name" value="ABC_TM1F"/>
    <property type="match status" value="1"/>
</dbReference>
<feature type="transmembrane region" description="Helical" evidence="7">
    <location>
        <begin position="268"/>
        <end position="287"/>
    </location>
</feature>
<dbReference type="PANTHER" id="PTHR24221:SF654">
    <property type="entry name" value="ATP-BINDING CASSETTE SUB-FAMILY B MEMBER 6"/>
    <property type="match status" value="1"/>
</dbReference>
<dbReference type="InterPro" id="IPR036640">
    <property type="entry name" value="ABC1_TM_sf"/>
</dbReference>
<dbReference type="InterPro" id="IPR017871">
    <property type="entry name" value="ABC_transporter-like_CS"/>
</dbReference>
<dbReference type="RefSeq" id="WP_094603505.1">
    <property type="nucleotide sequence ID" value="NZ_CP155573.1"/>
</dbReference>
<comment type="subcellular location">
    <subcellularLocation>
        <location evidence="1">Cell membrane</location>
        <topology evidence="1">Multi-pass membrane protein</topology>
    </subcellularLocation>
</comment>
<evidence type="ECO:0000256" key="2">
    <source>
        <dbReference type="ARBA" id="ARBA00022692"/>
    </source>
</evidence>
<dbReference type="PROSITE" id="PS00211">
    <property type="entry name" value="ABC_TRANSPORTER_1"/>
    <property type="match status" value="1"/>
</dbReference>
<keyword evidence="4 10" id="KW-0067">ATP-binding</keyword>
<dbReference type="GO" id="GO:0005524">
    <property type="term" value="F:ATP binding"/>
    <property type="evidence" value="ECO:0007669"/>
    <property type="project" value="UniProtKB-KW"/>
</dbReference>
<dbReference type="SUPFAM" id="SSF90123">
    <property type="entry name" value="ABC transporter transmembrane region"/>
    <property type="match status" value="1"/>
</dbReference>
<evidence type="ECO:0000256" key="1">
    <source>
        <dbReference type="ARBA" id="ARBA00004651"/>
    </source>
</evidence>
<dbReference type="EMBL" id="CP155573">
    <property type="protein sequence ID" value="XFO64950.1"/>
    <property type="molecule type" value="Genomic_DNA"/>
</dbReference>
<keyword evidence="2 7" id="KW-0812">Transmembrane</keyword>
<dbReference type="SUPFAM" id="SSF52540">
    <property type="entry name" value="P-loop containing nucleoside triphosphate hydrolases"/>
    <property type="match status" value="1"/>
</dbReference>
<dbReference type="InterPro" id="IPR003593">
    <property type="entry name" value="AAA+_ATPase"/>
</dbReference>
<evidence type="ECO:0000259" key="8">
    <source>
        <dbReference type="PROSITE" id="PS50893"/>
    </source>
</evidence>